<dbReference type="AlphaFoldDB" id="A0A0B1NVV1"/>
<dbReference type="Pfam" id="PF07103">
    <property type="entry name" value="DUF1365"/>
    <property type="match status" value="1"/>
</dbReference>
<gene>
    <name evidence="1" type="ORF">EV44_g4717</name>
</gene>
<dbReference type="Proteomes" id="UP000030854">
    <property type="component" value="Unassembled WGS sequence"/>
</dbReference>
<protein>
    <submittedName>
        <fullName evidence="1">Putative cyclopropane-fatty-acyl-phospholipid synthase protein</fullName>
    </submittedName>
</protein>
<sequence length="492" mass="56176">MFPVKHSFSYSYLLTGVPIGFKGSVGGLISVDEEKKNWVSRKSWFTVHGDDYLARGHHPDGLKGKLQDFLASQKIDHTQYSHAYLLTAAKFMNYSSNPVSIWHLYSQTNELKALVLEVNNTFDERHNYFLEPLPKPLNISPNAGCVKTRYTSKWPKNFYVSTFNDRSGRYSLSAVDPLAPNLTGSGYINMNITLSGPSNDNAMIVTLLRSSNSPLYPENMSAFEKLQFLSKWWWVGFATFPRTLQQAFKLFFRRKMPWAFRPEPRQGTISRPADMTEMFIEKHFRAFLRNRVEQSEEAVVIRYQSAGLSGENNAACIFNPTKLKRDAVLNYEIVVLTPAFYSNLLLYSSLRNALNYESAKNETISLSRHDLISKLLVENSESCIPSLNILGLSSPTKSVLLALSYLRNDPLLKANRDKTSTPNSNPNFPRVSELDTFMLQHATPAELRTYTWKLARLVMIDHIALNSLILWDLEVFFAHTLSLFFLLRKTFG</sequence>
<keyword evidence="2" id="KW-1185">Reference proteome</keyword>
<reference evidence="1 2" key="1">
    <citation type="journal article" date="2014" name="BMC Genomics">
        <title>Adaptive genomic structural variation in the grape powdery mildew pathogen, Erysiphe necator.</title>
        <authorList>
            <person name="Jones L."/>
            <person name="Riaz S."/>
            <person name="Morales-Cruz A."/>
            <person name="Amrine K.C."/>
            <person name="McGuire B."/>
            <person name="Gubler W.D."/>
            <person name="Walker M.A."/>
            <person name="Cantu D."/>
        </authorList>
    </citation>
    <scope>NUCLEOTIDE SEQUENCE [LARGE SCALE GENOMIC DNA]</scope>
    <source>
        <strain evidence="2">c</strain>
    </source>
</reference>
<comment type="caution">
    <text evidence="1">The sequence shown here is derived from an EMBL/GenBank/DDBJ whole genome shotgun (WGS) entry which is preliminary data.</text>
</comment>
<evidence type="ECO:0000313" key="1">
    <source>
        <dbReference type="EMBL" id="KHJ30103.1"/>
    </source>
</evidence>
<dbReference type="InterPro" id="IPR010775">
    <property type="entry name" value="DUF1365"/>
</dbReference>
<name>A0A0B1NVV1_UNCNE</name>
<evidence type="ECO:0000313" key="2">
    <source>
        <dbReference type="Proteomes" id="UP000030854"/>
    </source>
</evidence>
<dbReference type="EMBL" id="JNVN01005132">
    <property type="protein sequence ID" value="KHJ30103.1"/>
    <property type="molecule type" value="Genomic_DNA"/>
</dbReference>
<accession>A0A0B1NVV1</accession>
<dbReference type="HOGENOM" id="CLU_020424_0_0_1"/>
<dbReference type="PANTHER" id="PTHR33973">
    <property type="entry name" value="OS07G0153300 PROTEIN"/>
    <property type="match status" value="1"/>
</dbReference>
<dbReference type="PANTHER" id="PTHR33973:SF4">
    <property type="entry name" value="OS07G0153300 PROTEIN"/>
    <property type="match status" value="1"/>
</dbReference>
<proteinExistence type="predicted"/>
<dbReference type="OMA" id="DVWMKDF"/>
<organism evidence="1 2">
    <name type="scientific">Uncinula necator</name>
    <name type="common">Grape powdery mildew</name>
    <dbReference type="NCBI Taxonomy" id="52586"/>
    <lineage>
        <taxon>Eukaryota</taxon>
        <taxon>Fungi</taxon>
        <taxon>Dikarya</taxon>
        <taxon>Ascomycota</taxon>
        <taxon>Pezizomycotina</taxon>
        <taxon>Leotiomycetes</taxon>
        <taxon>Erysiphales</taxon>
        <taxon>Erysiphaceae</taxon>
        <taxon>Erysiphe</taxon>
    </lineage>
</organism>